<dbReference type="EMBL" id="JAUSUU010000002">
    <property type="protein sequence ID" value="MDQ0334425.1"/>
    <property type="molecule type" value="Genomic_DNA"/>
</dbReference>
<sequence>MKFMLYIFLFSSVMTQSQTAIEVNLKQTKPLNVSTFVDTDAVETTYYINNNEFSKQTATQTLHYTNLQLGSISSANTFNPLRLNLFYKNFNTVMILDNRLAEIYKIDFNSLTPYRNPLFVSTGYDTTLWILNDNTQQLELFDYKTNTLRAATTPINSEVLDMVSNYNWCWLLTTDYIYQFNYVGSLVQKIKNDGFNKLDESNENLVLQKNNTLYYLKKGSTDFVKLNLPDLLIKQFLLTNQTLYIYDLKNLNQFHLITP</sequence>
<dbReference type="SUPFAM" id="SSF63825">
    <property type="entry name" value="YWTD domain"/>
    <property type="match status" value="1"/>
</dbReference>
<name>A0A9X0YGR3_9FLAO</name>
<dbReference type="OrthoDB" id="1143207at2"/>
<protein>
    <submittedName>
        <fullName evidence="2">Uncharacterized protein</fullName>
    </submittedName>
</protein>
<dbReference type="AlphaFoldDB" id="A0A9X0YGR3"/>
<organism evidence="2 4">
    <name type="scientific">Formosa algae</name>
    <dbReference type="NCBI Taxonomy" id="225843"/>
    <lineage>
        <taxon>Bacteria</taxon>
        <taxon>Pseudomonadati</taxon>
        <taxon>Bacteroidota</taxon>
        <taxon>Flavobacteriia</taxon>
        <taxon>Flavobacteriales</taxon>
        <taxon>Flavobacteriaceae</taxon>
        <taxon>Formosa</taxon>
    </lineage>
</organism>
<keyword evidence="1" id="KW-0732">Signal</keyword>
<dbReference type="EMBL" id="JAGGJQ010000001">
    <property type="protein sequence ID" value="MBP1838290.1"/>
    <property type="molecule type" value="Genomic_DNA"/>
</dbReference>
<dbReference type="RefSeq" id="WP_057781488.1">
    <property type="nucleotide sequence ID" value="NZ_JAGGJQ010000001.1"/>
</dbReference>
<evidence type="ECO:0000256" key="1">
    <source>
        <dbReference type="SAM" id="SignalP"/>
    </source>
</evidence>
<dbReference type="Proteomes" id="UP001231587">
    <property type="component" value="Unassembled WGS sequence"/>
</dbReference>
<accession>A0A9X0YGR3</accession>
<feature type="chain" id="PRO_5040826588" evidence="1">
    <location>
        <begin position="21"/>
        <end position="259"/>
    </location>
</feature>
<evidence type="ECO:0000313" key="3">
    <source>
        <dbReference type="EMBL" id="MDQ0334425.1"/>
    </source>
</evidence>
<gene>
    <name evidence="2" type="ORF">J2Z56_000186</name>
    <name evidence="3" type="ORF">J2Z57_000852</name>
</gene>
<evidence type="ECO:0000313" key="2">
    <source>
        <dbReference type="EMBL" id="MBP1838290.1"/>
    </source>
</evidence>
<evidence type="ECO:0000313" key="4">
    <source>
        <dbReference type="Proteomes" id="UP001138672"/>
    </source>
</evidence>
<proteinExistence type="predicted"/>
<dbReference type="Proteomes" id="UP001138672">
    <property type="component" value="Unassembled WGS sequence"/>
</dbReference>
<feature type="signal peptide" evidence="1">
    <location>
        <begin position="1"/>
        <end position="20"/>
    </location>
</feature>
<evidence type="ECO:0000313" key="5">
    <source>
        <dbReference type="Proteomes" id="UP001231587"/>
    </source>
</evidence>
<reference evidence="2" key="1">
    <citation type="submission" date="2021-03" db="EMBL/GenBank/DDBJ databases">
        <title>Genomic Encyclopedia of Type Strains, Phase IV (KMG-IV): sequencing the most valuable type-strain genomes for metagenomic binning, comparative biology and taxonomic classification.</title>
        <authorList>
            <person name="Goeker M."/>
        </authorList>
    </citation>
    <scope>NUCLEOTIDE SEQUENCE</scope>
    <source>
        <strain evidence="2">DSM 15523</strain>
        <strain evidence="3 5">DSM 16476</strain>
    </source>
</reference>
<comment type="caution">
    <text evidence="2">The sequence shown here is derived from an EMBL/GenBank/DDBJ whole genome shotgun (WGS) entry which is preliminary data.</text>
</comment>
<keyword evidence="5" id="KW-1185">Reference proteome</keyword>